<evidence type="ECO:0000313" key="3">
    <source>
        <dbReference type="RefSeq" id="XP_015591261.1"/>
    </source>
</evidence>
<name>A0AAJ7BPP6_CEPCN</name>
<proteinExistence type="predicted"/>
<feature type="chain" id="PRO_5042562413" evidence="1">
    <location>
        <begin position="25"/>
        <end position="101"/>
    </location>
</feature>
<reference evidence="3" key="1">
    <citation type="submission" date="2025-08" db="UniProtKB">
        <authorList>
            <consortium name="RefSeq"/>
        </authorList>
    </citation>
    <scope>IDENTIFICATION</scope>
</reference>
<keyword evidence="2" id="KW-1185">Reference proteome</keyword>
<evidence type="ECO:0000313" key="2">
    <source>
        <dbReference type="Proteomes" id="UP000694920"/>
    </source>
</evidence>
<protein>
    <submittedName>
        <fullName evidence="3">Uncharacterized protein LOC107265886</fullName>
    </submittedName>
</protein>
<keyword evidence="1" id="KW-0732">Signal</keyword>
<gene>
    <name evidence="3" type="primary">LOC107265886</name>
</gene>
<dbReference type="KEGG" id="ccin:107265886"/>
<dbReference type="AlphaFoldDB" id="A0AAJ7BPP6"/>
<feature type="signal peptide" evidence="1">
    <location>
        <begin position="1"/>
        <end position="24"/>
    </location>
</feature>
<sequence>MISKTFCVLLVLSAMALFDSSASAGIAELFNDIEDPMLPMNHPSIISNSLQDVLEEDGVGTPCHMEYQVTKKKVGRCTKLGHGVRGCVSGTYLNPFHPDCM</sequence>
<dbReference type="RefSeq" id="XP_015591261.1">
    <property type="nucleotide sequence ID" value="XM_015735775.2"/>
</dbReference>
<accession>A0AAJ7BPP6</accession>
<organism evidence="2 3">
    <name type="scientific">Cephus cinctus</name>
    <name type="common">Wheat stem sawfly</name>
    <dbReference type="NCBI Taxonomy" id="211228"/>
    <lineage>
        <taxon>Eukaryota</taxon>
        <taxon>Metazoa</taxon>
        <taxon>Ecdysozoa</taxon>
        <taxon>Arthropoda</taxon>
        <taxon>Hexapoda</taxon>
        <taxon>Insecta</taxon>
        <taxon>Pterygota</taxon>
        <taxon>Neoptera</taxon>
        <taxon>Endopterygota</taxon>
        <taxon>Hymenoptera</taxon>
        <taxon>Cephoidea</taxon>
        <taxon>Cephidae</taxon>
        <taxon>Cephus</taxon>
    </lineage>
</organism>
<evidence type="ECO:0000256" key="1">
    <source>
        <dbReference type="SAM" id="SignalP"/>
    </source>
</evidence>
<dbReference type="GeneID" id="107265886"/>
<dbReference type="Proteomes" id="UP000694920">
    <property type="component" value="Unplaced"/>
</dbReference>